<proteinExistence type="predicted"/>
<evidence type="ECO:0000313" key="2">
    <source>
        <dbReference type="EMBL" id="KAL3630988.1"/>
    </source>
</evidence>
<accession>A0ABD3CM04</accession>
<sequence>MGFSEKLRTQMELTSQLKPVFTKSVVKKKSDYFDDEEECFSTSTTTYSESRIPTRLPCPSAPKKPKPASSSGGDRDFFHLPNQLEAIFIRRLN</sequence>
<evidence type="ECO:0000256" key="1">
    <source>
        <dbReference type="SAM" id="MobiDB-lite"/>
    </source>
</evidence>
<evidence type="ECO:0000313" key="3">
    <source>
        <dbReference type="Proteomes" id="UP001632038"/>
    </source>
</evidence>
<organism evidence="2 3">
    <name type="scientific">Castilleja foliolosa</name>
    <dbReference type="NCBI Taxonomy" id="1961234"/>
    <lineage>
        <taxon>Eukaryota</taxon>
        <taxon>Viridiplantae</taxon>
        <taxon>Streptophyta</taxon>
        <taxon>Embryophyta</taxon>
        <taxon>Tracheophyta</taxon>
        <taxon>Spermatophyta</taxon>
        <taxon>Magnoliopsida</taxon>
        <taxon>eudicotyledons</taxon>
        <taxon>Gunneridae</taxon>
        <taxon>Pentapetalae</taxon>
        <taxon>asterids</taxon>
        <taxon>lamiids</taxon>
        <taxon>Lamiales</taxon>
        <taxon>Orobanchaceae</taxon>
        <taxon>Pedicularideae</taxon>
        <taxon>Castillejinae</taxon>
        <taxon>Castilleja</taxon>
    </lineage>
</organism>
<protein>
    <submittedName>
        <fullName evidence="2">Uncharacterized protein</fullName>
    </submittedName>
</protein>
<dbReference type="AlphaFoldDB" id="A0ABD3CM04"/>
<dbReference type="EMBL" id="JAVIJP010000032">
    <property type="protein sequence ID" value="KAL3630988.1"/>
    <property type="molecule type" value="Genomic_DNA"/>
</dbReference>
<gene>
    <name evidence="2" type="ORF">CASFOL_023972</name>
</gene>
<comment type="caution">
    <text evidence="2">The sequence shown here is derived from an EMBL/GenBank/DDBJ whole genome shotgun (WGS) entry which is preliminary data.</text>
</comment>
<keyword evidence="3" id="KW-1185">Reference proteome</keyword>
<reference evidence="3" key="1">
    <citation type="journal article" date="2024" name="IScience">
        <title>Strigolactones Initiate the Formation of Haustorium-like Structures in Castilleja.</title>
        <authorList>
            <person name="Buerger M."/>
            <person name="Peterson D."/>
            <person name="Chory J."/>
        </authorList>
    </citation>
    <scope>NUCLEOTIDE SEQUENCE [LARGE SCALE GENOMIC DNA]</scope>
</reference>
<dbReference type="Proteomes" id="UP001632038">
    <property type="component" value="Unassembled WGS sequence"/>
</dbReference>
<feature type="region of interest" description="Disordered" evidence="1">
    <location>
        <begin position="51"/>
        <end position="78"/>
    </location>
</feature>
<name>A0ABD3CM04_9LAMI</name>